<dbReference type="Proteomes" id="UP001190926">
    <property type="component" value="Unassembled WGS sequence"/>
</dbReference>
<name>A0AAD4J619_PERFH</name>
<reference evidence="1 2" key="1">
    <citation type="journal article" date="2021" name="Nat. Commun.">
        <title>Incipient diploidization of the medicinal plant Perilla within 10,000 years.</title>
        <authorList>
            <person name="Zhang Y."/>
            <person name="Shen Q."/>
            <person name="Leng L."/>
            <person name="Zhang D."/>
            <person name="Chen S."/>
            <person name="Shi Y."/>
            <person name="Ning Z."/>
            <person name="Chen S."/>
        </authorList>
    </citation>
    <scope>NUCLEOTIDE SEQUENCE [LARGE SCALE GENOMIC DNA]</scope>
    <source>
        <strain evidence="2">cv. PC099</strain>
    </source>
</reference>
<comment type="caution">
    <text evidence="1">The sequence shown here is derived from an EMBL/GenBank/DDBJ whole genome shotgun (WGS) entry which is preliminary data.</text>
</comment>
<dbReference type="AlphaFoldDB" id="A0AAD4J619"/>
<evidence type="ECO:0000313" key="2">
    <source>
        <dbReference type="Proteomes" id="UP001190926"/>
    </source>
</evidence>
<protein>
    <submittedName>
        <fullName evidence="1">Uncharacterized protein</fullName>
    </submittedName>
</protein>
<proteinExistence type="predicted"/>
<evidence type="ECO:0000313" key="1">
    <source>
        <dbReference type="EMBL" id="KAH6827834.1"/>
    </source>
</evidence>
<gene>
    <name evidence="1" type="ORF">C2S53_015257</name>
</gene>
<organism evidence="1 2">
    <name type="scientific">Perilla frutescens var. hirtella</name>
    <name type="common">Perilla citriodora</name>
    <name type="synonym">Perilla setoyensis</name>
    <dbReference type="NCBI Taxonomy" id="608512"/>
    <lineage>
        <taxon>Eukaryota</taxon>
        <taxon>Viridiplantae</taxon>
        <taxon>Streptophyta</taxon>
        <taxon>Embryophyta</taxon>
        <taxon>Tracheophyta</taxon>
        <taxon>Spermatophyta</taxon>
        <taxon>Magnoliopsida</taxon>
        <taxon>eudicotyledons</taxon>
        <taxon>Gunneridae</taxon>
        <taxon>Pentapetalae</taxon>
        <taxon>asterids</taxon>
        <taxon>lamiids</taxon>
        <taxon>Lamiales</taxon>
        <taxon>Lamiaceae</taxon>
        <taxon>Nepetoideae</taxon>
        <taxon>Elsholtzieae</taxon>
        <taxon>Perilla</taxon>
    </lineage>
</organism>
<keyword evidence="2" id="KW-1185">Reference proteome</keyword>
<sequence>MHWISWETICLPVSEGGLGIRRFGDLVTAFSWKLWWRFRTRDSLWARYMWAKYLQWRILS</sequence>
<dbReference type="EMBL" id="SDAM02000138">
    <property type="protein sequence ID" value="KAH6827834.1"/>
    <property type="molecule type" value="Genomic_DNA"/>
</dbReference>
<accession>A0AAD4J619</accession>